<keyword evidence="4" id="KW-0560">Oxidoreductase</keyword>
<keyword evidence="2 6" id="KW-0575">Peroxidase</keyword>
<dbReference type="Proteomes" id="UP000198510">
    <property type="component" value="Unassembled WGS sequence"/>
</dbReference>
<evidence type="ECO:0000256" key="5">
    <source>
        <dbReference type="ARBA" id="ARBA00023004"/>
    </source>
</evidence>
<dbReference type="PANTHER" id="PTHR30521:SF5">
    <property type="entry name" value="BLR4509 PROTEIN"/>
    <property type="match status" value="1"/>
</dbReference>
<proteinExistence type="predicted"/>
<reference evidence="6 7" key="1">
    <citation type="submission" date="2016-10" db="EMBL/GenBank/DDBJ databases">
        <authorList>
            <person name="de Groot N.N."/>
        </authorList>
    </citation>
    <scope>NUCLEOTIDE SEQUENCE [LARGE SCALE GENOMIC DNA]</scope>
    <source>
        <strain evidence="6 7">DSM 25186</strain>
    </source>
</reference>
<name>A0A1G9FBH2_9BACT</name>
<dbReference type="AlphaFoldDB" id="A0A1G9FBH2"/>
<keyword evidence="3" id="KW-0479">Metal-binding</keyword>
<dbReference type="PROSITE" id="PS51404">
    <property type="entry name" value="DYP_PEROXIDASE"/>
    <property type="match status" value="1"/>
</dbReference>
<evidence type="ECO:0000256" key="1">
    <source>
        <dbReference type="ARBA" id="ARBA00001970"/>
    </source>
</evidence>
<evidence type="ECO:0000256" key="3">
    <source>
        <dbReference type="ARBA" id="ARBA00022723"/>
    </source>
</evidence>
<dbReference type="OrthoDB" id="9781066at2"/>
<comment type="cofactor">
    <cofactor evidence="1">
        <name>heme b</name>
        <dbReference type="ChEBI" id="CHEBI:60344"/>
    </cofactor>
</comment>
<dbReference type="GO" id="GO:0020037">
    <property type="term" value="F:heme binding"/>
    <property type="evidence" value="ECO:0007669"/>
    <property type="project" value="InterPro"/>
</dbReference>
<dbReference type="EMBL" id="FNFO01000003">
    <property type="protein sequence ID" value="SDK85764.1"/>
    <property type="molecule type" value="Genomic_DNA"/>
</dbReference>
<dbReference type="STRING" id="1075417.SAMN05421823_103730"/>
<gene>
    <name evidence="6" type="ORF">SAMN05421823_103730</name>
</gene>
<evidence type="ECO:0000313" key="6">
    <source>
        <dbReference type="EMBL" id="SDK85764.1"/>
    </source>
</evidence>
<dbReference type="GO" id="GO:0004601">
    <property type="term" value="F:peroxidase activity"/>
    <property type="evidence" value="ECO:0007669"/>
    <property type="project" value="UniProtKB-KW"/>
</dbReference>
<dbReference type="GO" id="GO:0046872">
    <property type="term" value="F:metal ion binding"/>
    <property type="evidence" value="ECO:0007669"/>
    <property type="project" value="UniProtKB-KW"/>
</dbReference>
<dbReference type="NCBIfam" id="TIGR01413">
    <property type="entry name" value="Dyp_perox_fam"/>
    <property type="match status" value="1"/>
</dbReference>
<dbReference type="RefSeq" id="WP_089681715.1">
    <property type="nucleotide sequence ID" value="NZ_FNFO01000003.1"/>
</dbReference>
<dbReference type="GO" id="GO:0005829">
    <property type="term" value="C:cytosol"/>
    <property type="evidence" value="ECO:0007669"/>
    <property type="project" value="TreeGrafter"/>
</dbReference>
<keyword evidence="7" id="KW-1185">Reference proteome</keyword>
<dbReference type="InterPro" id="IPR006314">
    <property type="entry name" value="Dyp_peroxidase"/>
</dbReference>
<sequence>MTLETDDIQGLLIRGYGRLDGACYVPMQFTEARRTQQWLHALLPLITPASQSPEDQAVHLALTAEGFRQLGIPAEAVATFSRQFKEGMTEAHRQFVLGDVAQNAPTHWQWGGPGREPHAVLMLFARDQAALEALLAEQKTQWEAAGIVALSRLDTHKLPNFREHFGFNDSISQPIIRGLSKAEETPAWNTLAPGEFILGYPNQYDLFPDTPHVALAADPDGVLPDVPPETPPRPPAKDLGRNGSYLVFRQMSQDVPAFWQYLKAHSQEPGATPEAAAIGLGAKMVGRWPSGAPLTKTPDQDDPALAQDNDFLYWNDDFHGLKCPGGAHIRRSNPRDWLLTERSAQDSQEMVQKHRLLRRGRTYGPPLAPSMDPLDLMQAAPDGQERGIHFICFVSDIVRQFEFVQNAWIRFHKFGGAYDDSDPLVGTHYQEEGVVTDSFTVPARPFRRRYKQLPQFTHMQGGAYFFLPGLRALRYLATFPLR</sequence>
<accession>A0A1G9FBH2</accession>
<keyword evidence="5" id="KW-0408">Iron</keyword>
<evidence type="ECO:0000256" key="4">
    <source>
        <dbReference type="ARBA" id="ARBA00023002"/>
    </source>
</evidence>
<protein>
    <submittedName>
        <fullName evidence="6">Dyp-type peroxidase family</fullName>
    </submittedName>
</protein>
<dbReference type="InterPro" id="IPR011008">
    <property type="entry name" value="Dimeric_a/b-barrel"/>
</dbReference>
<evidence type="ECO:0000256" key="2">
    <source>
        <dbReference type="ARBA" id="ARBA00022559"/>
    </source>
</evidence>
<organism evidence="6 7">
    <name type="scientific">Catalinimonas alkaloidigena</name>
    <dbReference type="NCBI Taxonomy" id="1075417"/>
    <lineage>
        <taxon>Bacteria</taxon>
        <taxon>Pseudomonadati</taxon>
        <taxon>Bacteroidota</taxon>
        <taxon>Cytophagia</taxon>
        <taxon>Cytophagales</taxon>
        <taxon>Catalimonadaceae</taxon>
        <taxon>Catalinimonas</taxon>
    </lineage>
</organism>
<evidence type="ECO:0000313" key="7">
    <source>
        <dbReference type="Proteomes" id="UP000198510"/>
    </source>
</evidence>
<dbReference type="SUPFAM" id="SSF54909">
    <property type="entry name" value="Dimeric alpha+beta barrel"/>
    <property type="match status" value="1"/>
</dbReference>
<dbReference type="PANTHER" id="PTHR30521">
    <property type="entry name" value="DEFERROCHELATASE/PEROXIDASE"/>
    <property type="match status" value="1"/>
</dbReference>